<reference evidence="2" key="1">
    <citation type="journal article" date="2020" name="Stud. Mycol.">
        <title>101 Dothideomycetes genomes: a test case for predicting lifestyles and emergence of pathogens.</title>
        <authorList>
            <person name="Haridas S."/>
            <person name="Albert R."/>
            <person name="Binder M."/>
            <person name="Bloem J."/>
            <person name="Labutti K."/>
            <person name="Salamov A."/>
            <person name="Andreopoulos B."/>
            <person name="Baker S."/>
            <person name="Barry K."/>
            <person name="Bills G."/>
            <person name="Bluhm B."/>
            <person name="Cannon C."/>
            <person name="Castanera R."/>
            <person name="Culley D."/>
            <person name="Daum C."/>
            <person name="Ezra D."/>
            <person name="Gonzalez J."/>
            <person name="Henrissat B."/>
            <person name="Kuo A."/>
            <person name="Liang C."/>
            <person name="Lipzen A."/>
            <person name="Lutzoni F."/>
            <person name="Magnuson J."/>
            <person name="Mondo S."/>
            <person name="Nolan M."/>
            <person name="Ohm R."/>
            <person name="Pangilinan J."/>
            <person name="Park H.-J."/>
            <person name="Ramirez L."/>
            <person name="Alfaro M."/>
            <person name="Sun H."/>
            <person name="Tritt A."/>
            <person name="Yoshinaga Y."/>
            <person name="Zwiers L.-H."/>
            <person name="Turgeon B."/>
            <person name="Goodwin S."/>
            <person name="Spatafora J."/>
            <person name="Crous P."/>
            <person name="Grigoriev I."/>
        </authorList>
    </citation>
    <scope>NUCLEOTIDE SEQUENCE</scope>
    <source>
        <strain evidence="2">CBS 125425</strain>
    </source>
</reference>
<evidence type="ECO:0000313" key="2">
    <source>
        <dbReference type="EMBL" id="KAF2740085.1"/>
    </source>
</evidence>
<dbReference type="InterPro" id="IPR006626">
    <property type="entry name" value="PbH1"/>
</dbReference>
<accession>A0A9P4V923</accession>
<keyword evidence="3" id="KW-1185">Reference proteome</keyword>
<dbReference type="InterPro" id="IPR011050">
    <property type="entry name" value="Pectin_lyase_fold/virulence"/>
</dbReference>
<dbReference type="SUPFAM" id="SSF51126">
    <property type="entry name" value="Pectin lyase-like"/>
    <property type="match status" value="1"/>
</dbReference>
<dbReference type="EMBL" id="ML996101">
    <property type="protein sequence ID" value="KAF2740085.1"/>
    <property type="molecule type" value="Genomic_DNA"/>
</dbReference>
<feature type="chain" id="PRO_5040156647" evidence="1">
    <location>
        <begin position="22"/>
        <end position="959"/>
    </location>
</feature>
<feature type="signal peptide" evidence="1">
    <location>
        <begin position="1"/>
        <end position="21"/>
    </location>
</feature>
<evidence type="ECO:0000313" key="3">
    <source>
        <dbReference type="Proteomes" id="UP000799444"/>
    </source>
</evidence>
<keyword evidence="1" id="KW-0732">Signal</keyword>
<protein>
    <submittedName>
        <fullName evidence="2">Pectin lyase-like protein</fullName>
    </submittedName>
</protein>
<gene>
    <name evidence="2" type="ORF">EJ04DRAFT_540209</name>
</gene>
<dbReference type="Proteomes" id="UP000799444">
    <property type="component" value="Unassembled WGS sequence"/>
</dbReference>
<dbReference type="Gene3D" id="2.160.20.10">
    <property type="entry name" value="Single-stranded right-handed beta-helix, Pectin lyase-like"/>
    <property type="match status" value="2"/>
</dbReference>
<name>A0A9P4V923_9PLEO</name>
<proteinExistence type="predicted"/>
<dbReference type="PANTHER" id="PTHR36453:SF2">
    <property type="entry name" value="APPLE DOMAIN-CONTAINING PROTEIN"/>
    <property type="match status" value="1"/>
</dbReference>
<evidence type="ECO:0000256" key="1">
    <source>
        <dbReference type="SAM" id="SignalP"/>
    </source>
</evidence>
<sequence>MFNTLLIFVKALLILIATARAFEFHVSPLGADTDDGSPGRPFATLQHAQSVVQQRLLQNVTSPIIIHVNPGHYTLEEPLRFNSSDSGSPRNPVLWKATGPDVVLSGGLQIKNWTQNSTSKIYSATLPKGTRTRNLYVNGEAANYARSTLQRRDFHFTNDTLSWTNSKYDWIANMADVGRAEIRGINSFTDRYAPIESAGDRTLVMKQPAWRHTVMGYDTMNQPNADFGFYIQNSRSLLDEGGEFYFSEAERVIHYMPLDGQDMGAAEAFIGISEALIEVQGTLDHPAHDIIFTGFEFKHTTWLAPSEGHGFVDQQTGAYICLDLEYPQFEATRPWWCQMPSAVRIAAAKNIQFSNNTYSQLGSGGIGIGNDDSAYTHGPGLAAQNISITGGYFTQVMGNSISIGGVRAQAHHPNDTRSVVSHINVSENVFYNVSSLFSSTVPILMTYGQYSTITNNEIYTAPYSGICHGYGWGSNDAGGTKTYIDRGLYDFQPLYQTPTTSQNNIISRNLIHDYGRSHTDLGAIYTLGKSPDTIISENYATDADWFGMYTDEASNSYIIVENTFLTRGNYYAPNQGCLTCGVKTANNTLMDNFGLFGGDHTGQPNGTGIFNNTLVRNFEVRSLEDTSVQAQRVAYRSGVSPRARKGRTTHNPNIPNAHLYLTFNTTGSSTTVTLNISNFEDADLVGLHLETNTLTGATLDAREIPQTVPANSYALAIWTLSSTHTFDPITASLSYTSPSTSQTSNLSITGTPPGRPLTNSPLNLNASSTSPPPATYGQLSNNTFGIRAGGRGLRPPYDDMTTVYCPKSVGSAANVSAQVLHIDPITPSSFAGVILRNNLAATVNGTNTATGYAAVVVTRGGVAFGYDSGYKRVLDHWEEVENVELPVWVRLEVRGVTISGFYSKDGETWVRPSLRRPPMPAIGPILPSKVPPSHLGFHRVPIVNIVIASDRGPASPQTP</sequence>
<dbReference type="SMART" id="SM00710">
    <property type="entry name" value="PbH1"/>
    <property type="match status" value="5"/>
</dbReference>
<dbReference type="AlphaFoldDB" id="A0A9P4V923"/>
<dbReference type="GO" id="GO:0016829">
    <property type="term" value="F:lyase activity"/>
    <property type="evidence" value="ECO:0007669"/>
    <property type="project" value="UniProtKB-KW"/>
</dbReference>
<dbReference type="PANTHER" id="PTHR36453">
    <property type="entry name" value="SECRETED PROTEIN-RELATED"/>
    <property type="match status" value="1"/>
</dbReference>
<organism evidence="2 3">
    <name type="scientific">Polyplosphaeria fusca</name>
    <dbReference type="NCBI Taxonomy" id="682080"/>
    <lineage>
        <taxon>Eukaryota</taxon>
        <taxon>Fungi</taxon>
        <taxon>Dikarya</taxon>
        <taxon>Ascomycota</taxon>
        <taxon>Pezizomycotina</taxon>
        <taxon>Dothideomycetes</taxon>
        <taxon>Pleosporomycetidae</taxon>
        <taxon>Pleosporales</taxon>
        <taxon>Tetraplosphaeriaceae</taxon>
        <taxon>Polyplosphaeria</taxon>
    </lineage>
</organism>
<dbReference type="InterPro" id="IPR012334">
    <property type="entry name" value="Pectin_lyas_fold"/>
</dbReference>
<dbReference type="OrthoDB" id="10025010at2759"/>
<keyword evidence="2" id="KW-0456">Lyase</keyword>
<comment type="caution">
    <text evidence="2">The sequence shown here is derived from an EMBL/GenBank/DDBJ whole genome shotgun (WGS) entry which is preliminary data.</text>
</comment>